<dbReference type="GO" id="GO:0019843">
    <property type="term" value="F:rRNA binding"/>
    <property type="evidence" value="ECO:0007669"/>
    <property type="project" value="UniProtKB-KW"/>
</dbReference>
<dbReference type="Gene3D" id="3.30.70.330">
    <property type="match status" value="1"/>
</dbReference>
<evidence type="ECO:0000313" key="7">
    <source>
        <dbReference type="Proteomes" id="UP000386466"/>
    </source>
</evidence>
<protein>
    <submittedName>
        <fullName evidence="6">60s ribosomal protein l23a</fullName>
    </submittedName>
</protein>
<name>A0A485MK69_LYNPA</name>
<dbReference type="PROSITE" id="PS00050">
    <property type="entry name" value="RIBOSOMAL_L23"/>
    <property type="match status" value="1"/>
</dbReference>
<keyword evidence="4 6" id="KW-0689">Ribosomal protein</keyword>
<keyword evidence="3" id="KW-0694">RNA-binding</keyword>
<sequence length="131" mass="14896">MAPQVEKEAPLKTKKAMLKASSHKKRCAHHLHLGGPRPCVSEGTPYILERAPLRRNKLDHSVIRFLLTTISAMKKAEDSQKHQIKQAVKRLYDIDMAKVNTLIRPKGERKAYVRLAPDYDVLDVVHKIGII</sequence>
<gene>
    <name evidence="6" type="ORF">LYPA_23C014050</name>
</gene>
<evidence type="ECO:0000256" key="2">
    <source>
        <dbReference type="ARBA" id="ARBA00022730"/>
    </source>
</evidence>
<keyword evidence="7" id="KW-1185">Reference proteome</keyword>
<dbReference type="GO" id="GO:0006412">
    <property type="term" value="P:translation"/>
    <property type="evidence" value="ECO:0007669"/>
    <property type="project" value="InterPro"/>
</dbReference>
<organism evidence="6 7">
    <name type="scientific">Lynx pardinus</name>
    <name type="common">Iberian lynx</name>
    <name type="synonym">Felis pardina</name>
    <dbReference type="NCBI Taxonomy" id="191816"/>
    <lineage>
        <taxon>Eukaryota</taxon>
        <taxon>Metazoa</taxon>
        <taxon>Chordata</taxon>
        <taxon>Craniata</taxon>
        <taxon>Vertebrata</taxon>
        <taxon>Euteleostomi</taxon>
        <taxon>Mammalia</taxon>
        <taxon>Eutheria</taxon>
        <taxon>Laurasiatheria</taxon>
        <taxon>Carnivora</taxon>
        <taxon>Feliformia</taxon>
        <taxon>Felidae</taxon>
        <taxon>Felinae</taxon>
        <taxon>Lynx</taxon>
    </lineage>
</organism>
<evidence type="ECO:0000256" key="3">
    <source>
        <dbReference type="ARBA" id="ARBA00022884"/>
    </source>
</evidence>
<dbReference type="InterPro" id="IPR001014">
    <property type="entry name" value="Ribosomal_uL23_CS"/>
</dbReference>
<accession>A0A485MK69</accession>
<dbReference type="EMBL" id="CAAGRJ010002679">
    <property type="protein sequence ID" value="VFV20594.1"/>
    <property type="molecule type" value="Genomic_DNA"/>
</dbReference>
<dbReference type="SUPFAM" id="SSF54189">
    <property type="entry name" value="Ribosomal proteins S24e, L23 and L15e"/>
    <property type="match status" value="1"/>
</dbReference>
<evidence type="ECO:0000256" key="4">
    <source>
        <dbReference type="ARBA" id="ARBA00022980"/>
    </source>
</evidence>
<proteinExistence type="inferred from homology"/>
<dbReference type="Proteomes" id="UP000386466">
    <property type="component" value="Unassembled WGS sequence"/>
</dbReference>
<dbReference type="InterPro" id="IPR012677">
    <property type="entry name" value="Nucleotide-bd_a/b_plait_sf"/>
</dbReference>
<dbReference type="GO" id="GO:0003735">
    <property type="term" value="F:structural constituent of ribosome"/>
    <property type="evidence" value="ECO:0007669"/>
    <property type="project" value="InterPro"/>
</dbReference>
<keyword evidence="5" id="KW-0687">Ribonucleoprotein</keyword>
<dbReference type="InterPro" id="IPR012678">
    <property type="entry name" value="Ribosomal_uL23/eL15/eS24_sf"/>
</dbReference>
<evidence type="ECO:0000256" key="5">
    <source>
        <dbReference type="ARBA" id="ARBA00023274"/>
    </source>
</evidence>
<reference evidence="6 7" key="1">
    <citation type="submission" date="2019-01" db="EMBL/GenBank/DDBJ databases">
        <authorList>
            <person name="Alioto T."/>
            <person name="Alioto T."/>
        </authorList>
    </citation>
    <scope>NUCLEOTIDE SEQUENCE [LARGE SCALE GENOMIC DNA]</scope>
</reference>
<dbReference type="InterPro" id="IPR013025">
    <property type="entry name" value="Ribosomal_uL23-like"/>
</dbReference>
<keyword evidence="2" id="KW-0699">rRNA-binding</keyword>
<evidence type="ECO:0000256" key="1">
    <source>
        <dbReference type="ARBA" id="ARBA00006700"/>
    </source>
</evidence>
<evidence type="ECO:0000313" key="6">
    <source>
        <dbReference type="EMBL" id="VFV20594.1"/>
    </source>
</evidence>
<dbReference type="GO" id="GO:0044391">
    <property type="term" value="C:ribosomal subunit"/>
    <property type="evidence" value="ECO:0007669"/>
    <property type="project" value="UniProtKB-ARBA"/>
</dbReference>
<comment type="similarity">
    <text evidence="1">Belongs to the universal ribosomal protein uL23 family.</text>
</comment>
<dbReference type="PANTHER" id="PTHR11620">
    <property type="entry name" value="60S RIBOSOMAL PROTEIN L23A"/>
    <property type="match status" value="1"/>
</dbReference>
<dbReference type="AlphaFoldDB" id="A0A485MK69"/>